<dbReference type="InterPro" id="IPR017508">
    <property type="entry name" value="HipA_N1"/>
</dbReference>
<reference evidence="6 7" key="1">
    <citation type="submission" date="2017-05" db="EMBL/GenBank/DDBJ databases">
        <authorList>
            <person name="Song R."/>
            <person name="Chenine A.L."/>
            <person name="Ruprecht R.M."/>
        </authorList>
    </citation>
    <scope>NUCLEOTIDE SEQUENCE [LARGE SCALE GENOMIC DNA]</scope>
    <source>
        <strain evidence="6 7">CECT 8898</strain>
    </source>
</reference>
<dbReference type="OrthoDB" id="9805913at2"/>
<sequence>MTTARVILWGRTIGAVTWEEAQGVALFEYDRAFQSAGIEVAPLTMPVGPGIFRFPALSRDSFKGLPGMLADSLPDKFGNAVIDAWLAREGRPRESMNPVERLCYTGSRGMGALEYQPEAPIRKEPGDKLSISALVDLARDVIEAREGLYGALNGGEADETALRDILRVGTSAGGARAKAVLAWNPSTGEFRSGQVEVDDGFEHWLMKFDGVSGNKDKELADPMGFGRLEYACYLMAQDAGVEMSECRLYEEGGRAHFMTRRFDRTGHGRKVHMQSLCAMRHFDFNIARAYSYEQAIETGRLLKLRRKDLEQQVRRAFFNVTIRNQDDHTKNIAYLMDRSGTWTLSPAFDVVYAYNPSGSWTSQHQMSINGKTTDFAEDDLIALASFADIGKSRAQRMLAEVRDAVMSWERYAERAGVPGDLAKRAKNGFRLSLK</sequence>
<dbReference type="Pfam" id="PF13657">
    <property type="entry name" value="Couple_hipA"/>
    <property type="match status" value="1"/>
</dbReference>
<keyword evidence="6" id="KW-0238">DNA-binding</keyword>
<dbReference type="AlphaFoldDB" id="A0A238KCD0"/>
<name>A0A238KCD0_9RHOB</name>
<keyword evidence="2" id="KW-0808">Transferase</keyword>
<protein>
    <submittedName>
        <fullName evidence="6">Putative DNA-binding transcriptional regulator</fullName>
    </submittedName>
</protein>
<feature type="domain" description="HipA-like C-terminal" evidence="4">
    <location>
        <begin position="170"/>
        <end position="407"/>
    </location>
</feature>
<dbReference type="Pfam" id="PF07804">
    <property type="entry name" value="HipA_C"/>
    <property type="match status" value="1"/>
</dbReference>
<comment type="similarity">
    <text evidence="1">Belongs to the HipA Ser/Thr kinase family.</text>
</comment>
<evidence type="ECO:0000259" key="5">
    <source>
        <dbReference type="Pfam" id="PF13657"/>
    </source>
</evidence>
<proteinExistence type="inferred from homology"/>
<dbReference type="RefSeq" id="WP_094020983.1">
    <property type="nucleotide sequence ID" value="NZ_FXYF01000005.1"/>
</dbReference>
<evidence type="ECO:0000256" key="2">
    <source>
        <dbReference type="ARBA" id="ARBA00022679"/>
    </source>
</evidence>
<organism evidence="6 7">
    <name type="scientific">Maliponia aquimaris</name>
    <dbReference type="NCBI Taxonomy" id="1673631"/>
    <lineage>
        <taxon>Bacteria</taxon>
        <taxon>Pseudomonadati</taxon>
        <taxon>Pseudomonadota</taxon>
        <taxon>Alphaproteobacteria</taxon>
        <taxon>Rhodobacterales</taxon>
        <taxon>Paracoccaceae</taxon>
        <taxon>Maliponia</taxon>
    </lineage>
</organism>
<dbReference type="EMBL" id="FXYF01000005">
    <property type="protein sequence ID" value="SMX40475.1"/>
    <property type="molecule type" value="Genomic_DNA"/>
</dbReference>
<evidence type="ECO:0000256" key="1">
    <source>
        <dbReference type="ARBA" id="ARBA00010164"/>
    </source>
</evidence>
<dbReference type="InterPro" id="IPR052028">
    <property type="entry name" value="HipA_Ser/Thr_kinase"/>
</dbReference>
<keyword evidence="7" id="KW-1185">Reference proteome</keyword>
<feature type="domain" description="HipA N-terminal subdomain 1" evidence="5">
    <location>
        <begin position="5"/>
        <end position="115"/>
    </location>
</feature>
<dbReference type="PANTHER" id="PTHR37419:SF8">
    <property type="entry name" value="TOXIN YJJJ"/>
    <property type="match status" value="1"/>
</dbReference>
<dbReference type="GO" id="GO:0004674">
    <property type="term" value="F:protein serine/threonine kinase activity"/>
    <property type="evidence" value="ECO:0007669"/>
    <property type="project" value="TreeGrafter"/>
</dbReference>
<evidence type="ECO:0000313" key="6">
    <source>
        <dbReference type="EMBL" id="SMX40475.1"/>
    </source>
</evidence>
<gene>
    <name evidence="6" type="ORF">MAA8898_02146</name>
</gene>
<dbReference type="GO" id="GO:0003677">
    <property type="term" value="F:DNA binding"/>
    <property type="evidence" value="ECO:0007669"/>
    <property type="project" value="UniProtKB-KW"/>
</dbReference>
<keyword evidence="3" id="KW-0418">Kinase</keyword>
<dbReference type="Proteomes" id="UP000207598">
    <property type="component" value="Unassembled WGS sequence"/>
</dbReference>
<evidence type="ECO:0000313" key="7">
    <source>
        <dbReference type="Proteomes" id="UP000207598"/>
    </source>
</evidence>
<dbReference type="PANTHER" id="PTHR37419">
    <property type="entry name" value="SERINE/THREONINE-PROTEIN KINASE TOXIN HIPA"/>
    <property type="match status" value="1"/>
</dbReference>
<evidence type="ECO:0000256" key="3">
    <source>
        <dbReference type="ARBA" id="ARBA00022777"/>
    </source>
</evidence>
<evidence type="ECO:0000259" key="4">
    <source>
        <dbReference type="Pfam" id="PF07804"/>
    </source>
</evidence>
<dbReference type="InterPro" id="IPR012893">
    <property type="entry name" value="HipA-like_C"/>
</dbReference>
<dbReference type="GO" id="GO:0005829">
    <property type="term" value="C:cytosol"/>
    <property type="evidence" value="ECO:0007669"/>
    <property type="project" value="TreeGrafter"/>
</dbReference>
<accession>A0A238KCD0</accession>